<evidence type="ECO:0000256" key="1">
    <source>
        <dbReference type="ARBA" id="ARBA00022729"/>
    </source>
</evidence>
<dbReference type="RefSeq" id="WP_075065465.1">
    <property type="nucleotide sequence ID" value="NZ_LKAJ02000001.1"/>
</dbReference>
<evidence type="ECO:0000256" key="2">
    <source>
        <dbReference type="SAM" id="SignalP"/>
    </source>
</evidence>
<dbReference type="Proteomes" id="UP000051497">
    <property type="component" value="Unassembled WGS sequence"/>
</dbReference>
<dbReference type="PANTHER" id="PTHR31284">
    <property type="entry name" value="ACID PHOSPHATASE-LIKE PROTEIN"/>
    <property type="match status" value="1"/>
</dbReference>
<dbReference type="InterPro" id="IPR036412">
    <property type="entry name" value="HAD-like_sf"/>
</dbReference>
<dbReference type="SUPFAM" id="SSF56784">
    <property type="entry name" value="HAD-like"/>
    <property type="match status" value="1"/>
</dbReference>
<keyword evidence="5" id="KW-1185">Reference proteome</keyword>
<keyword evidence="1 2" id="KW-0732">Signal</keyword>
<organism evidence="3">
    <name type="scientific">Candidatus Berkiella aquae</name>
    <dbReference type="NCBI Taxonomy" id="295108"/>
    <lineage>
        <taxon>Bacteria</taxon>
        <taxon>Pseudomonadati</taxon>
        <taxon>Pseudomonadota</taxon>
        <taxon>Gammaproteobacteria</taxon>
        <taxon>Candidatus Berkiellales</taxon>
        <taxon>Candidatus Berkiellaceae</taxon>
        <taxon>Candidatus Berkiella</taxon>
    </lineage>
</organism>
<dbReference type="InterPro" id="IPR023214">
    <property type="entry name" value="HAD_sf"/>
</dbReference>
<dbReference type="InterPro" id="IPR005519">
    <property type="entry name" value="Acid_phosphat_B-like"/>
</dbReference>
<gene>
    <name evidence="3" type="ORF">HT99x_00837</name>
    <name evidence="4" type="ORF">HT99x_013160</name>
</gene>
<dbReference type="AlphaFoldDB" id="A0A0Q9YNN1"/>
<name>A0A0Q9YNN1_9GAMM</name>
<evidence type="ECO:0000313" key="3">
    <source>
        <dbReference type="EMBL" id="KRG22415.1"/>
    </source>
</evidence>
<reference evidence="4" key="3">
    <citation type="submission" date="2021-06" db="EMBL/GenBank/DDBJ databases">
        <title>Genomic Description and Analysis of Intracellular Bacteria, Candidatus Berkiella cookevillensis and Candidatus Berkiella aquae.</title>
        <authorList>
            <person name="Kidane D.T."/>
            <person name="Mehari Y.T."/>
            <person name="Rice F.C."/>
            <person name="Arivett B.A."/>
            <person name="Farone A.L."/>
            <person name="Berk S.G."/>
            <person name="Farone M.B."/>
        </authorList>
    </citation>
    <scope>NUCLEOTIDE SEQUENCE</scope>
    <source>
        <strain evidence="4">HT99</strain>
    </source>
</reference>
<reference evidence="4" key="2">
    <citation type="journal article" date="2016" name="Genome Announc.">
        <title>Draft Genome Sequences of Two Novel Amoeba-Resistant Intranuclear Bacteria, 'Candidatus Berkiella cookevillensis' and 'Candidatus Berkiella aquae'.</title>
        <authorList>
            <person name="Mehari Y.T."/>
            <person name="Arivett B.A."/>
            <person name="Farone A.L."/>
            <person name="Gunderson J.H."/>
            <person name="Farone M.B."/>
        </authorList>
    </citation>
    <scope>NUCLEOTIDE SEQUENCE</scope>
    <source>
        <strain evidence="4">HT99</strain>
    </source>
</reference>
<dbReference type="EMBL" id="LKAJ02000001">
    <property type="protein sequence ID" value="MCS5712384.1"/>
    <property type="molecule type" value="Genomic_DNA"/>
</dbReference>
<accession>A0A0Q9YNN1</accession>
<dbReference type="OrthoDB" id="193314at2"/>
<dbReference type="PANTHER" id="PTHR31284:SF10">
    <property type="entry name" value="ACID PHOSPHATASE-LIKE PROTEIN"/>
    <property type="match status" value="1"/>
</dbReference>
<sequence length="220" mass="25089">MLLRTTLLLVSLLGITPTYAQPVSHTPPSQKQLQEYYQSGKYHNDIEQKISEAKEYLDRQLQEPKKNRENRLAIVLDIDETALSNYRDLERLSFTRNTQALTGAYMLGGAEPILSTLSLYQHAIEQGIAVFFISERPNTPELMAITVKNLKSAGFEQWEELILKPIDKEFSVQTFKTNARRHIAQQGFDIVLNIGDQETDLKGGYAEIKVKIPNPFYENA</sequence>
<feature type="chain" id="PRO_5043129768" evidence="2">
    <location>
        <begin position="21"/>
        <end position="220"/>
    </location>
</feature>
<reference evidence="3" key="1">
    <citation type="submission" date="2015-09" db="EMBL/GenBank/DDBJ databases">
        <title>Draft Genome Sequences of Two Novel Amoeba-resistant Intranuclear Bacteria, Candidatus Berkiella cookevillensis and Candidatus Berkiella aquae.</title>
        <authorList>
            <person name="Mehari Y.T."/>
            <person name="Arivett B.A."/>
            <person name="Farone A.L."/>
            <person name="Gunderson J.H."/>
            <person name="Farone M.B."/>
        </authorList>
    </citation>
    <scope>NUCLEOTIDE SEQUENCE [LARGE SCALE GENOMIC DNA]</scope>
    <source>
        <strain evidence="3">HT99</strain>
    </source>
</reference>
<protein>
    <submittedName>
        <fullName evidence="3 4">Acid phosphatase</fullName>
    </submittedName>
</protein>
<dbReference type="Gene3D" id="3.40.50.1000">
    <property type="entry name" value="HAD superfamily/HAD-like"/>
    <property type="match status" value="1"/>
</dbReference>
<dbReference type="STRING" id="295108.HT99x_00837"/>
<comment type="caution">
    <text evidence="3">The sequence shown here is derived from an EMBL/GenBank/DDBJ whole genome shotgun (WGS) entry which is preliminary data.</text>
</comment>
<feature type="signal peptide" evidence="2">
    <location>
        <begin position="1"/>
        <end position="20"/>
    </location>
</feature>
<dbReference type="EMBL" id="LKAJ01000002">
    <property type="protein sequence ID" value="KRG22415.1"/>
    <property type="molecule type" value="Genomic_DNA"/>
</dbReference>
<evidence type="ECO:0000313" key="4">
    <source>
        <dbReference type="EMBL" id="MCS5712384.1"/>
    </source>
</evidence>
<dbReference type="Pfam" id="PF03767">
    <property type="entry name" value="Acid_phosphat_B"/>
    <property type="match status" value="1"/>
</dbReference>
<evidence type="ECO:0000313" key="5">
    <source>
        <dbReference type="Proteomes" id="UP000051497"/>
    </source>
</evidence>
<proteinExistence type="predicted"/>